<gene>
    <name evidence="1" type="ORF">BCR35DRAFT_182270</name>
</gene>
<comment type="caution">
    <text evidence="1">The sequence shown here is derived from an EMBL/GenBank/DDBJ whole genome shotgun (WGS) entry which is preliminary data.</text>
</comment>
<keyword evidence="2" id="KW-1185">Reference proteome</keyword>
<dbReference type="InParanoid" id="A0A1Y2E634"/>
<protein>
    <submittedName>
        <fullName evidence="1">Uncharacterized protein</fullName>
    </submittedName>
</protein>
<accession>A0A1Y2E634</accession>
<organism evidence="1 2">
    <name type="scientific">Leucosporidium creatinivorum</name>
    <dbReference type="NCBI Taxonomy" id="106004"/>
    <lineage>
        <taxon>Eukaryota</taxon>
        <taxon>Fungi</taxon>
        <taxon>Dikarya</taxon>
        <taxon>Basidiomycota</taxon>
        <taxon>Pucciniomycotina</taxon>
        <taxon>Microbotryomycetes</taxon>
        <taxon>Leucosporidiales</taxon>
        <taxon>Leucosporidium</taxon>
    </lineage>
</organism>
<name>A0A1Y2E634_9BASI</name>
<evidence type="ECO:0000313" key="1">
    <source>
        <dbReference type="EMBL" id="ORY66814.1"/>
    </source>
</evidence>
<sequence length="168" mass="19247">MLDFTSLAWAEQRFPSSLLVALLESISVHATLMIKSLDQRVGNTPRPHSSPTLRFRSSPHPLRSLELQYLPFHASVSFLPFFKRLHQLISLTLEHTDPKILEVLPSRLCHLTILKPPKAEFNLEILVLQAQYHSRSNLKKWVFASDGRQPDIAASFVKECKRRGIKVE</sequence>
<dbReference type="AlphaFoldDB" id="A0A1Y2E634"/>
<proteinExistence type="predicted"/>
<dbReference type="Proteomes" id="UP000193467">
    <property type="component" value="Unassembled WGS sequence"/>
</dbReference>
<reference evidence="1 2" key="1">
    <citation type="submission" date="2016-07" db="EMBL/GenBank/DDBJ databases">
        <title>Pervasive Adenine N6-methylation of Active Genes in Fungi.</title>
        <authorList>
            <consortium name="DOE Joint Genome Institute"/>
            <person name="Mondo S.J."/>
            <person name="Dannebaum R.O."/>
            <person name="Kuo R.C."/>
            <person name="Labutti K."/>
            <person name="Haridas S."/>
            <person name="Kuo A."/>
            <person name="Salamov A."/>
            <person name="Ahrendt S.R."/>
            <person name="Lipzen A."/>
            <person name="Sullivan W."/>
            <person name="Andreopoulos W.B."/>
            <person name="Clum A."/>
            <person name="Lindquist E."/>
            <person name="Daum C."/>
            <person name="Ramamoorthy G.K."/>
            <person name="Gryganskyi A."/>
            <person name="Culley D."/>
            <person name="Magnuson J.K."/>
            <person name="James T.Y."/>
            <person name="O'Malley M.A."/>
            <person name="Stajich J.E."/>
            <person name="Spatafora J.W."/>
            <person name="Visel A."/>
            <person name="Grigoriev I.V."/>
        </authorList>
    </citation>
    <scope>NUCLEOTIDE SEQUENCE [LARGE SCALE GENOMIC DNA]</scope>
    <source>
        <strain evidence="1 2">62-1032</strain>
    </source>
</reference>
<evidence type="ECO:0000313" key="2">
    <source>
        <dbReference type="Proteomes" id="UP000193467"/>
    </source>
</evidence>
<dbReference type="EMBL" id="MCGR01000062">
    <property type="protein sequence ID" value="ORY66814.1"/>
    <property type="molecule type" value="Genomic_DNA"/>
</dbReference>